<name>A0A7Y9FRE7_9SPHN</name>
<keyword evidence="1 3" id="KW-0328">Glycosyltransferase</keyword>
<dbReference type="Pfam" id="PF03808">
    <property type="entry name" value="Glyco_tran_WecG"/>
    <property type="match status" value="1"/>
</dbReference>
<dbReference type="NCBIfam" id="TIGR00696">
    <property type="entry name" value="wecG_tagA_cpsF"/>
    <property type="match status" value="1"/>
</dbReference>
<dbReference type="InterPro" id="IPR004629">
    <property type="entry name" value="WecG_TagA_CpsF"/>
</dbReference>
<keyword evidence="2 3" id="KW-0808">Transferase</keyword>
<keyword evidence="4" id="KW-1185">Reference proteome</keyword>
<evidence type="ECO:0000256" key="2">
    <source>
        <dbReference type="ARBA" id="ARBA00022679"/>
    </source>
</evidence>
<evidence type="ECO:0000313" key="4">
    <source>
        <dbReference type="Proteomes" id="UP000517753"/>
    </source>
</evidence>
<dbReference type="PANTHER" id="PTHR34136:SF1">
    <property type="entry name" value="UDP-N-ACETYL-D-MANNOSAMINURONIC ACID TRANSFERASE"/>
    <property type="match status" value="1"/>
</dbReference>
<dbReference type="EMBL" id="JACCBY010000008">
    <property type="protein sequence ID" value="NYD92066.1"/>
    <property type="molecule type" value="Genomic_DNA"/>
</dbReference>
<comment type="caution">
    <text evidence="3">The sequence shown here is derived from an EMBL/GenBank/DDBJ whole genome shotgun (WGS) entry which is preliminary data.</text>
</comment>
<dbReference type="RefSeq" id="WP_179510458.1">
    <property type="nucleotide sequence ID" value="NZ_JACCBY010000008.1"/>
</dbReference>
<proteinExistence type="predicted"/>
<dbReference type="AlphaFoldDB" id="A0A7Y9FRE7"/>
<protein>
    <submittedName>
        <fullName evidence="3">N-acetylglucosaminyldiphosphoundecaprenol N-acetyl-beta-D-mannosaminyltransferase</fullName>
        <ecNumber evidence="3">2.4.1.187</ecNumber>
    </submittedName>
</protein>
<gene>
    <name evidence="3" type="ORF">HD841_003886</name>
</gene>
<sequence length="262" mass="29151">MTSADGSVIDYPVFPTVDILGVPVSRTTIPAAVAAIFSAIRSGKSQYVCVRDVHGIMHAVEHPEMMEIQRRAAIVTPDGMPLVIVARRRGYNDIERVCGADLMEAVCAASQAPGFKHFFYGGKEGVAELLIERLRARYPGLQVAGHYCPPFRSLTTAEDKAATAMIRASGADIVWVGISTPKQEYWMRDHVSQLPGVTLLGVGAAFDFHAGIIKRAPVIMRRLSLEWLHRLGSEPRRLWRRYLIMAPKFVWHVLREKSSETR</sequence>
<dbReference type="GO" id="GO:0047244">
    <property type="term" value="F:N-acetylglucosaminyldiphosphoundecaprenol N-acetyl-beta-D-mannosaminyltransferase activity"/>
    <property type="evidence" value="ECO:0007669"/>
    <property type="project" value="UniProtKB-EC"/>
</dbReference>
<evidence type="ECO:0000256" key="1">
    <source>
        <dbReference type="ARBA" id="ARBA00022676"/>
    </source>
</evidence>
<reference evidence="3 4" key="1">
    <citation type="submission" date="2020-08" db="EMBL/GenBank/DDBJ databases">
        <title>The Agave Microbiome: Exploring the role of microbial communities in plant adaptations to desert environments.</title>
        <authorList>
            <person name="Partida-Martinez L.P."/>
        </authorList>
    </citation>
    <scope>NUCLEOTIDE SEQUENCE [LARGE SCALE GENOMIC DNA]</scope>
    <source>
        <strain evidence="3 4">AS2.3</strain>
    </source>
</reference>
<organism evidence="3 4">
    <name type="scientific">Sphingomonas melonis</name>
    <dbReference type="NCBI Taxonomy" id="152682"/>
    <lineage>
        <taxon>Bacteria</taxon>
        <taxon>Pseudomonadati</taxon>
        <taxon>Pseudomonadota</taxon>
        <taxon>Alphaproteobacteria</taxon>
        <taxon>Sphingomonadales</taxon>
        <taxon>Sphingomonadaceae</taxon>
        <taxon>Sphingomonas</taxon>
    </lineage>
</organism>
<dbReference type="PANTHER" id="PTHR34136">
    <property type="match status" value="1"/>
</dbReference>
<evidence type="ECO:0000313" key="3">
    <source>
        <dbReference type="EMBL" id="NYD92066.1"/>
    </source>
</evidence>
<accession>A0A7Y9FRE7</accession>
<dbReference type="CDD" id="cd06533">
    <property type="entry name" value="Glyco_transf_WecG_TagA"/>
    <property type="match status" value="1"/>
</dbReference>
<dbReference type="Proteomes" id="UP000517753">
    <property type="component" value="Unassembled WGS sequence"/>
</dbReference>
<dbReference type="EC" id="2.4.1.187" evidence="3"/>